<protein>
    <submittedName>
        <fullName evidence="1">3'-5' exonuclease</fullName>
    </submittedName>
</protein>
<feature type="non-terminal residue" evidence="1">
    <location>
        <position position="1"/>
    </location>
</feature>
<sequence>EKVLEEEQPRVPIHIVTKAYELPVDFLEPSPQTKLVIGFDCEAVDLCRHGTPLCIIQ</sequence>
<evidence type="ECO:0000313" key="1">
    <source>
        <dbReference type="EMBL" id="MCI34824.1"/>
    </source>
</evidence>
<accession>A0A392RFL2</accession>
<dbReference type="Proteomes" id="UP000265520">
    <property type="component" value="Unassembled WGS sequence"/>
</dbReference>
<organism evidence="1 2">
    <name type="scientific">Trifolium medium</name>
    <dbReference type="NCBI Taxonomy" id="97028"/>
    <lineage>
        <taxon>Eukaryota</taxon>
        <taxon>Viridiplantae</taxon>
        <taxon>Streptophyta</taxon>
        <taxon>Embryophyta</taxon>
        <taxon>Tracheophyta</taxon>
        <taxon>Spermatophyta</taxon>
        <taxon>Magnoliopsida</taxon>
        <taxon>eudicotyledons</taxon>
        <taxon>Gunneridae</taxon>
        <taxon>Pentapetalae</taxon>
        <taxon>rosids</taxon>
        <taxon>fabids</taxon>
        <taxon>Fabales</taxon>
        <taxon>Fabaceae</taxon>
        <taxon>Papilionoideae</taxon>
        <taxon>50 kb inversion clade</taxon>
        <taxon>NPAAA clade</taxon>
        <taxon>Hologalegina</taxon>
        <taxon>IRL clade</taxon>
        <taxon>Trifolieae</taxon>
        <taxon>Trifolium</taxon>
    </lineage>
</organism>
<evidence type="ECO:0000313" key="2">
    <source>
        <dbReference type="Proteomes" id="UP000265520"/>
    </source>
</evidence>
<comment type="caution">
    <text evidence="1">The sequence shown here is derived from an EMBL/GenBank/DDBJ whole genome shotgun (WGS) entry which is preliminary data.</text>
</comment>
<dbReference type="GO" id="GO:0004527">
    <property type="term" value="F:exonuclease activity"/>
    <property type="evidence" value="ECO:0007669"/>
    <property type="project" value="UniProtKB-KW"/>
</dbReference>
<keyword evidence="2" id="KW-1185">Reference proteome</keyword>
<keyword evidence="1" id="KW-0378">Hydrolase</keyword>
<dbReference type="EMBL" id="LXQA010217464">
    <property type="protein sequence ID" value="MCI34824.1"/>
    <property type="molecule type" value="Genomic_DNA"/>
</dbReference>
<keyword evidence="1" id="KW-0540">Nuclease</keyword>
<keyword evidence="1" id="KW-0269">Exonuclease</keyword>
<proteinExistence type="predicted"/>
<name>A0A392RFL2_9FABA</name>
<dbReference type="AlphaFoldDB" id="A0A392RFL2"/>
<reference evidence="1 2" key="1">
    <citation type="journal article" date="2018" name="Front. Plant Sci.">
        <title>Red Clover (Trifolium pratense) and Zigzag Clover (T. medium) - A Picture of Genomic Similarities and Differences.</title>
        <authorList>
            <person name="Dluhosova J."/>
            <person name="Istvanek J."/>
            <person name="Nedelnik J."/>
            <person name="Repkova J."/>
        </authorList>
    </citation>
    <scope>NUCLEOTIDE SEQUENCE [LARGE SCALE GENOMIC DNA]</scope>
    <source>
        <strain evidence="2">cv. 10/8</strain>
        <tissue evidence="1">Leaf</tissue>
    </source>
</reference>